<feature type="domain" description="Thioesterase" evidence="2">
    <location>
        <begin position="89"/>
        <end position="186"/>
    </location>
</feature>
<proteinExistence type="inferred from homology"/>
<sequence length="1001" mass="111452">MDFDDLDDAIEQRLAEGGDMPDTFFEKAPRACCRKSEIVTAMPLCERNAMIPLARDAKASKGREVTLRAFLFYGPGDTVESLSRQVAAAPSWLELVVHEWPGHGLRKEEQPCADLEALVDDAFEGVAPSLEAMKAGGQLEGAPFALLGHSIGAQLLVALARKLEWKLGVVPATVVVLDRAAPQVPLFSEQGEELLKSNPKDLMKAFKHDVWQSGEVGESEGAKALQTWTEDLQRYACCTKELGFHKFACDVTVIRPTNNSQINELAKKGSKYRMTTVRLDGSKESIQIPVQSDVTDVEQVKESLASIFGAKPGDLTVVSEQGEVQKDNDTVGASITVKGISSFKHARHEWQHPIGIIGGGYRGIKTAAVYLKANNSNIVLFDRHDQFGGDAWIDAATKHSKIQTDLAAFNIWFGADFATSGDGGFGRPGYDTWYTRKDLLDSFQRFAEEYGILPYTRFNSDVTQLDIVGDPEDHDRYYSLTVDSTHKPKKDPITVKCSVLYHYGGSYHQNRIVDYPGEDLFDGQIGYGMGAGFTFDDDRMKGANIAILGNGAFAVENVRTCIENGADKVYIVTRRKNLASPRVPCWFAHQGPGPTPGDMILKLFKPMYELTGMGDPFSYWCVVSNKDQTHVTLSQSSRFGIGDATFIFHAYGKLEYVHDTLKRLTKHTLHLESGKKLENVTGIVKALGLIGDFRFDKLHKMTHRVGDMVNGDFRRVINIDATGMHATNFTTFALGIGVANFLRQWQYLHSNPHVYYRAVEEFGLLGMMPVHKGSKTQPDQPIYVTNIQYEMNASIIFGGFFPELGVFQEEDPAYKYSLVHTMHPIDKFLDECTADWDKYQKLFKDQGSTQEYIKYPYNKDMLQGFFDEYSQRVTPITLKGPTEEQKKALLDKSVHTRKALDLASIPALVKKSSLHKSCKGDPYAFALAKSVHADRDRITASSKGSATDFDANQFDMWSEWTSAQCIVEDVAADSSTVLQHPKSWEVIFASLEKVKASVTSR</sequence>
<dbReference type="EMBL" id="CAJNNW010031736">
    <property type="protein sequence ID" value="CAE8708670.1"/>
    <property type="molecule type" value="Genomic_DNA"/>
</dbReference>
<gene>
    <name evidence="3" type="ORF">PGLA2088_LOCUS35028</name>
</gene>
<dbReference type="Gene3D" id="3.40.50.1820">
    <property type="entry name" value="alpha/beta hydrolase"/>
    <property type="match status" value="1"/>
</dbReference>
<dbReference type="Gene3D" id="3.50.50.60">
    <property type="entry name" value="FAD/NAD(P)-binding domain"/>
    <property type="match status" value="1"/>
</dbReference>
<evidence type="ECO:0000259" key="2">
    <source>
        <dbReference type="Pfam" id="PF00975"/>
    </source>
</evidence>
<dbReference type="PANTHER" id="PTHR11487:SF0">
    <property type="entry name" value="S-ACYL FATTY ACID SYNTHASE THIOESTERASE, MEDIUM CHAIN"/>
    <property type="match status" value="1"/>
</dbReference>
<dbReference type="PANTHER" id="PTHR11487">
    <property type="entry name" value="THIOESTERASE"/>
    <property type="match status" value="1"/>
</dbReference>
<dbReference type="InterPro" id="IPR012223">
    <property type="entry name" value="TEII"/>
</dbReference>
<reference evidence="3" key="1">
    <citation type="submission" date="2021-02" db="EMBL/GenBank/DDBJ databases">
        <authorList>
            <person name="Dougan E. K."/>
            <person name="Rhodes N."/>
            <person name="Thang M."/>
            <person name="Chan C."/>
        </authorList>
    </citation>
    <scope>NUCLEOTIDE SEQUENCE</scope>
</reference>
<evidence type="ECO:0000313" key="4">
    <source>
        <dbReference type="Proteomes" id="UP000626109"/>
    </source>
</evidence>
<comment type="caution">
    <text evidence="3">The sequence shown here is derived from an EMBL/GenBank/DDBJ whole genome shotgun (WGS) entry which is preliminary data.</text>
</comment>
<organism evidence="3 4">
    <name type="scientific">Polarella glacialis</name>
    <name type="common">Dinoflagellate</name>
    <dbReference type="NCBI Taxonomy" id="89957"/>
    <lineage>
        <taxon>Eukaryota</taxon>
        <taxon>Sar</taxon>
        <taxon>Alveolata</taxon>
        <taxon>Dinophyceae</taxon>
        <taxon>Suessiales</taxon>
        <taxon>Suessiaceae</taxon>
        <taxon>Polarella</taxon>
    </lineage>
</organism>
<dbReference type="SUPFAM" id="SSF51905">
    <property type="entry name" value="FAD/NAD(P)-binding domain"/>
    <property type="match status" value="1"/>
</dbReference>
<dbReference type="InterPro" id="IPR001031">
    <property type="entry name" value="Thioesterase"/>
</dbReference>
<dbReference type="SUPFAM" id="SSF53474">
    <property type="entry name" value="alpha/beta-Hydrolases"/>
    <property type="match status" value="1"/>
</dbReference>
<dbReference type="AlphaFoldDB" id="A0A813KSW2"/>
<dbReference type="Proteomes" id="UP000626109">
    <property type="component" value="Unassembled WGS sequence"/>
</dbReference>
<dbReference type="InterPro" id="IPR036188">
    <property type="entry name" value="FAD/NAD-bd_sf"/>
</dbReference>
<evidence type="ECO:0000313" key="3">
    <source>
        <dbReference type="EMBL" id="CAE8708670.1"/>
    </source>
</evidence>
<dbReference type="Pfam" id="PF00975">
    <property type="entry name" value="Thioesterase"/>
    <property type="match status" value="1"/>
</dbReference>
<name>A0A813KSW2_POLGL</name>
<evidence type="ECO:0000256" key="1">
    <source>
        <dbReference type="ARBA" id="ARBA00007169"/>
    </source>
</evidence>
<accession>A0A813KSW2</accession>
<dbReference type="GO" id="GO:0008610">
    <property type="term" value="P:lipid biosynthetic process"/>
    <property type="evidence" value="ECO:0007669"/>
    <property type="project" value="TreeGrafter"/>
</dbReference>
<comment type="similarity">
    <text evidence="1">Belongs to the thioesterase family.</text>
</comment>
<protein>
    <recommendedName>
        <fullName evidence="2">Thioesterase domain-containing protein</fullName>
    </recommendedName>
</protein>
<dbReference type="InterPro" id="IPR029058">
    <property type="entry name" value="AB_hydrolase_fold"/>
</dbReference>